<dbReference type="AlphaFoldDB" id="A0A3D9CMP9"/>
<name>A0A3D9CMP9_9FLAO</name>
<evidence type="ECO:0000259" key="1">
    <source>
        <dbReference type="Pfam" id="PF13598"/>
    </source>
</evidence>
<dbReference type="NCBIfam" id="TIGR02231">
    <property type="entry name" value="mucoidy inhibitor MuiA family protein"/>
    <property type="match status" value="1"/>
</dbReference>
<dbReference type="PANTHER" id="PTHR31005">
    <property type="entry name" value="DUF4139 DOMAIN-CONTAINING PROTEIN"/>
    <property type="match status" value="1"/>
</dbReference>
<gene>
    <name evidence="3" type="ORF">DRF59_08690</name>
</gene>
<evidence type="ECO:0000259" key="2">
    <source>
        <dbReference type="Pfam" id="PF13600"/>
    </source>
</evidence>
<dbReference type="EMBL" id="QNUE01000006">
    <property type="protein sequence ID" value="REC67031.1"/>
    <property type="molecule type" value="Genomic_DNA"/>
</dbReference>
<evidence type="ECO:0000313" key="4">
    <source>
        <dbReference type="Proteomes" id="UP000256769"/>
    </source>
</evidence>
<organism evidence="3 4">
    <name type="scientific">Chryseobacterium flavum</name>
    <dbReference type="NCBI Taxonomy" id="415851"/>
    <lineage>
        <taxon>Bacteria</taxon>
        <taxon>Pseudomonadati</taxon>
        <taxon>Bacteroidota</taxon>
        <taxon>Flavobacteriia</taxon>
        <taxon>Flavobacteriales</taxon>
        <taxon>Weeksellaceae</taxon>
        <taxon>Chryseobacterium group</taxon>
        <taxon>Chryseobacterium</taxon>
    </lineage>
</organism>
<accession>A0A3D9CMP9</accession>
<comment type="caution">
    <text evidence="3">The sequence shown here is derived from an EMBL/GenBank/DDBJ whole genome shotgun (WGS) entry which is preliminary data.</text>
</comment>
<reference evidence="3 4" key="1">
    <citation type="journal article" date="2007" name="Int. J. Syst. Evol. Microbiol.">
        <title>Chryseobacterium flavum sp. nov., isolated from polluted soil.</title>
        <authorList>
            <person name="Zhou Y."/>
            <person name="Dong J."/>
            <person name="Wang X."/>
            <person name="Huang X."/>
            <person name="Zhang K.Y."/>
            <person name="Zhang Y.Q."/>
            <person name="Guo Y.F."/>
            <person name="Lai R."/>
            <person name="Li W.J."/>
        </authorList>
    </citation>
    <scope>NUCLEOTIDE SEQUENCE [LARGE SCALE GENOMIC DNA]</scope>
    <source>
        <strain evidence="3 4">KCTC 12877</strain>
    </source>
</reference>
<dbReference type="Proteomes" id="UP000256769">
    <property type="component" value="Unassembled WGS sequence"/>
</dbReference>
<proteinExistence type="predicted"/>
<dbReference type="PANTHER" id="PTHR31005:SF8">
    <property type="entry name" value="DUF4139 DOMAIN-CONTAINING PROTEIN"/>
    <property type="match status" value="1"/>
</dbReference>
<dbReference type="Pfam" id="PF13600">
    <property type="entry name" value="DUF4140"/>
    <property type="match status" value="1"/>
</dbReference>
<sequence>MKKTLLLFSLFSTVLYFSQKPIFVKAKVTAINVYRNSAELQNLVNISLPSGVSEVIITNISDDIVEKSIQIDTNNKNISILSAQYSDSFPSKYADHLNPAEKKVKDSISILENIITKINIERQTNEKTLELLDKNQALLVGSNTSSVAQLMQLTDYYKTKRSEISIAQLDINKKYAEAVLRLDNFKKRLKANAVSEETYSDGVFVLKIMSNGAVNAKMNLGYLAKNVSWEPFYEIKGSKLTEPLDITFKAKITQDTGLDWKGVKLSLINGQSSRNNNAPVMKPWFLNSFKNEERPSSVRKKDTISAEKQIEEVVMIGYGFKIIENQLNISFDVDIPYDIMSNDEGHFINLKQIKIPAEYKYVTVPRQTTNAYLMARIKDFSKYNLISGPASVIFENMYVGETRINPDQTQDLLNITLGDDKRISVRKEIINDKAGEKFFSSYQEKTFSYDLIVRNNKKETINIEVKDLIPISKDESVKVELIQSDHAEFDKEKGFLIWDVKISPSETRKFRVSYKVRFPKDYSIDNLN</sequence>
<dbReference type="Pfam" id="PF13598">
    <property type="entry name" value="DUF4139"/>
    <property type="match status" value="1"/>
</dbReference>
<feature type="domain" description="DUF4139" evidence="1">
    <location>
        <begin position="219"/>
        <end position="520"/>
    </location>
</feature>
<evidence type="ECO:0008006" key="5">
    <source>
        <dbReference type="Google" id="ProtNLM"/>
    </source>
</evidence>
<dbReference type="OrthoDB" id="634585at2"/>
<dbReference type="InterPro" id="IPR011935">
    <property type="entry name" value="CHP02231"/>
</dbReference>
<dbReference type="RefSeq" id="WP_115958786.1">
    <property type="nucleotide sequence ID" value="NZ_CBCRVL010000006.1"/>
</dbReference>
<feature type="domain" description="DUF4140" evidence="2">
    <location>
        <begin position="32"/>
        <end position="132"/>
    </location>
</feature>
<dbReference type="InterPro" id="IPR037291">
    <property type="entry name" value="DUF4139"/>
</dbReference>
<dbReference type="InterPro" id="IPR025554">
    <property type="entry name" value="DUF4140"/>
</dbReference>
<keyword evidence="4" id="KW-1185">Reference proteome</keyword>
<evidence type="ECO:0000313" key="3">
    <source>
        <dbReference type="EMBL" id="REC67031.1"/>
    </source>
</evidence>
<protein>
    <recommendedName>
        <fullName evidence="5">Mucoidy inhibitor MuiA family protein</fullName>
    </recommendedName>
</protein>